<accession>A0ABQ8QYM2</accession>
<reference evidence="3" key="1">
    <citation type="submission" date="2022-09" db="EMBL/GenBank/DDBJ databases">
        <title>Fusarium specimens isolated from Avocado Roots.</title>
        <authorList>
            <person name="Stajich J."/>
            <person name="Roper C."/>
            <person name="Heimlech-Rivalta G."/>
        </authorList>
    </citation>
    <scope>NUCLEOTIDE SEQUENCE</scope>
    <source>
        <strain evidence="3">CF00095</strain>
    </source>
</reference>
<proteinExistence type="predicted"/>
<name>A0ABQ8QYM2_FUSEQ</name>
<keyword evidence="4" id="KW-1185">Reference proteome</keyword>
<sequence length="385" mass="43892">MQLERLSHRSIKGEQDTSYLATVQQTIKPVSSTPPIQQTEKPNSSTPQEPDLITNTGIAGNGEEQKMLQKGFTDPEELIKSLKKVNEDLRQQLTERSDQIQQLMQDNDTLKRQCSERADRLYTSSQTNRPLSKPNSEIIKDWNTLGYVVDNFVDNHFRDASNDRIVLWAKLQHEYLQKITKTPHDTMTSPKSGLALIKAAVWAELKRYAFGGVASEGSLRWAGDYRRDIRGVDSKLKADYSKIGFKAVSPLHSQWKTLMANIMSDLKDPEQRSLEVDYVAMNIDELLAPCRSRNSNSSVYQRDLRGLVHKAIDMDLVLSGQTEDYRLHWLSGETFDHAEMAPAAGSSQGSRKIVRFMIRPFLYRVDGQGETFDDFKLVEKCTVWM</sequence>
<feature type="region of interest" description="Disordered" evidence="2">
    <location>
        <begin position="25"/>
        <end position="58"/>
    </location>
</feature>
<evidence type="ECO:0000313" key="4">
    <source>
        <dbReference type="Proteomes" id="UP001152024"/>
    </source>
</evidence>
<gene>
    <name evidence="3" type="ORF">NW768_010893</name>
</gene>
<dbReference type="Proteomes" id="UP001152024">
    <property type="component" value="Unassembled WGS sequence"/>
</dbReference>
<evidence type="ECO:0000313" key="3">
    <source>
        <dbReference type="EMBL" id="KAJ4117530.1"/>
    </source>
</evidence>
<keyword evidence="1" id="KW-0175">Coiled coil</keyword>
<evidence type="ECO:0000256" key="1">
    <source>
        <dbReference type="SAM" id="Coils"/>
    </source>
</evidence>
<protein>
    <submittedName>
        <fullName evidence="3">Uncharacterized protein</fullName>
    </submittedName>
</protein>
<evidence type="ECO:0000256" key="2">
    <source>
        <dbReference type="SAM" id="MobiDB-lite"/>
    </source>
</evidence>
<comment type="caution">
    <text evidence="3">The sequence shown here is derived from an EMBL/GenBank/DDBJ whole genome shotgun (WGS) entry which is preliminary data.</text>
</comment>
<organism evidence="3 4">
    <name type="scientific">Fusarium equiseti</name>
    <name type="common">Fusarium scirpi</name>
    <dbReference type="NCBI Taxonomy" id="61235"/>
    <lineage>
        <taxon>Eukaryota</taxon>
        <taxon>Fungi</taxon>
        <taxon>Dikarya</taxon>
        <taxon>Ascomycota</taxon>
        <taxon>Pezizomycotina</taxon>
        <taxon>Sordariomycetes</taxon>
        <taxon>Hypocreomycetidae</taxon>
        <taxon>Hypocreales</taxon>
        <taxon>Nectriaceae</taxon>
        <taxon>Fusarium</taxon>
        <taxon>Fusarium incarnatum-equiseti species complex</taxon>
    </lineage>
</organism>
<feature type="coiled-coil region" evidence="1">
    <location>
        <begin position="79"/>
        <end position="113"/>
    </location>
</feature>
<dbReference type="EMBL" id="JAOQBH010000024">
    <property type="protein sequence ID" value="KAJ4117530.1"/>
    <property type="molecule type" value="Genomic_DNA"/>
</dbReference>